<dbReference type="RefSeq" id="WP_213216395.1">
    <property type="nucleotide sequence ID" value="NZ_QTKU01000002.1"/>
</dbReference>
<dbReference type="NCBIfam" id="NF005080">
    <property type="entry name" value="PRK06512.1"/>
    <property type="match status" value="1"/>
</dbReference>
<dbReference type="InterPro" id="IPR022998">
    <property type="entry name" value="ThiamineP_synth_TenI"/>
</dbReference>
<comment type="caution">
    <text evidence="4">The sequence shown here is derived from an EMBL/GenBank/DDBJ whole genome shotgun (WGS) entry which is preliminary data.</text>
</comment>
<evidence type="ECO:0000313" key="5">
    <source>
        <dbReference type="Proteomes" id="UP000705379"/>
    </source>
</evidence>
<dbReference type="GO" id="GO:0009228">
    <property type="term" value="P:thiamine biosynthetic process"/>
    <property type="evidence" value="ECO:0007669"/>
    <property type="project" value="UniProtKB-KW"/>
</dbReference>
<keyword evidence="2" id="KW-0784">Thiamine biosynthesis</keyword>
<dbReference type="AlphaFoldDB" id="A0A944CE86"/>
<reference evidence="4" key="2">
    <citation type="journal article" date="2021" name="Microorganisms">
        <title>Bacterial Dimethylsulfoniopropionate Biosynthesis in the East China Sea.</title>
        <authorList>
            <person name="Liu J."/>
            <person name="Zhang Y."/>
            <person name="Liu J."/>
            <person name="Zhong H."/>
            <person name="Williams B.T."/>
            <person name="Zheng Y."/>
            <person name="Curson A.R.J."/>
            <person name="Sun C."/>
            <person name="Sun H."/>
            <person name="Song D."/>
            <person name="Wagner Mackenzie B."/>
            <person name="Bermejo Martinez A."/>
            <person name="Todd J.D."/>
            <person name="Zhang X.H."/>
        </authorList>
    </citation>
    <scope>NUCLEOTIDE SEQUENCE</scope>
    <source>
        <strain evidence="4">AESS21</strain>
    </source>
</reference>
<dbReference type="Gene3D" id="3.20.20.70">
    <property type="entry name" value="Aldolase class I"/>
    <property type="match status" value="1"/>
</dbReference>
<accession>A0A944CE86</accession>
<name>A0A944CE86_9HYPH</name>
<dbReference type="InterPro" id="IPR013785">
    <property type="entry name" value="Aldolase_TIM"/>
</dbReference>
<keyword evidence="4" id="KW-0808">Transferase</keyword>
<dbReference type="SUPFAM" id="SSF51391">
    <property type="entry name" value="Thiamin phosphate synthase"/>
    <property type="match status" value="1"/>
</dbReference>
<proteinExistence type="predicted"/>
<dbReference type="EC" id="2.5.1.3" evidence="4"/>
<dbReference type="GO" id="GO:0004789">
    <property type="term" value="F:thiamine-phosphate diphosphorylase activity"/>
    <property type="evidence" value="ECO:0007669"/>
    <property type="project" value="UniProtKB-EC"/>
</dbReference>
<dbReference type="Pfam" id="PF02581">
    <property type="entry name" value="TMP-TENI"/>
    <property type="match status" value="1"/>
</dbReference>
<gene>
    <name evidence="4" type="ORF">DYI23_12140</name>
</gene>
<reference evidence="4" key="1">
    <citation type="submission" date="2018-08" db="EMBL/GenBank/DDBJ databases">
        <authorList>
            <person name="Jin W."/>
            <person name="Wang H."/>
            <person name="Yang Y."/>
            <person name="Li M."/>
            <person name="Liu J."/>
        </authorList>
    </citation>
    <scope>NUCLEOTIDE SEQUENCE</scope>
    <source>
        <strain evidence="4">AESS21</strain>
    </source>
</reference>
<evidence type="ECO:0000256" key="2">
    <source>
        <dbReference type="ARBA" id="ARBA00022977"/>
    </source>
</evidence>
<comment type="pathway">
    <text evidence="1">Cofactor biosynthesis; thiamine diphosphate biosynthesis.</text>
</comment>
<evidence type="ECO:0000313" key="4">
    <source>
        <dbReference type="EMBL" id="MBS8260972.1"/>
    </source>
</evidence>
<dbReference type="PANTHER" id="PTHR20857">
    <property type="entry name" value="THIAMINE-PHOSPHATE PYROPHOSPHORYLASE"/>
    <property type="match status" value="1"/>
</dbReference>
<dbReference type="GO" id="GO:0005737">
    <property type="term" value="C:cytoplasm"/>
    <property type="evidence" value="ECO:0007669"/>
    <property type="project" value="TreeGrafter"/>
</dbReference>
<sequence>MEFPQDQETETPVNRPRLFVITPQSFDTASLAVSLEDAFKGGDIASVLIYMPDANSKELQTAAETLVPVIQAGGAAALIYGDTQVAGRCGADGAHVDTSLEDVKLAVESLQPAKIVGAGGTKLKHEDMEAAETGIDYLFLGRLDLEEQASPHPKTLSKAEWWSQLFETPCVALGGNTIASVEEAAATGADFVALKDAIWQHAEGTAAAVAEANAILENHPFEDMD</sequence>
<evidence type="ECO:0000256" key="1">
    <source>
        <dbReference type="ARBA" id="ARBA00004948"/>
    </source>
</evidence>
<organism evidence="4 5">
    <name type="scientific">Roseibium polysiphoniae</name>
    <dbReference type="NCBI Taxonomy" id="2571221"/>
    <lineage>
        <taxon>Bacteria</taxon>
        <taxon>Pseudomonadati</taxon>
        <taxon>Pseudomonadota</taxon>
        <taxon>Alphaproteobacteria</taxon>
        <taxon>Hyphomicrobiales</taxon>
        <taxon>Stappiaceae</taxon>
        <taxon>Roseibium</taxon>
    </lineage>
</organism>
<feature type="domain" description="Thiamine phosphate synthase/TenI" evidence="3">
    <location>
        <begin position="18"/>
        <end position="198"/>
    </location>
</feature>
<evidence type="ECO:0000259" key="3">
    <source>
        <dbReference type="Pfam" id="PF02581"/>
    </source>
</evidence>
<dbReference type="EMBL" id="QTKU01000002">
    <property type="protein sequence ID" value="MBS8260972.1"/>
    <property type="molecule type" value="Genomic_DNA"/>
</dbReference>
<dbReference type="PANTHER" id="PTHR20857:SF15">
    <property type="entry name" value="THIAMINE-PHOSPHATE SYNTHASE"/>
    <property type="match status" value="1"/>
</dbReference>
<dbReference type="InterPro" id="IPR036206">
    <property type="entry name" value="ThiamineP_synth_sf"/>
</dbReference>
<protein>
    <submittedName>
        <fullName evidence="4">Thiamine phosphate synthase</fullName>
        <ecNumber evidence="4">2.5.1.3</ecNumber>
    </submittedName>
</protein>
<dbReference type="CDD" id="cd00564">
    <property type="entry name" value="TMP_TenI"/>
    <property type="match status" value="1"/>
</dbReference>
<dbReference type="Proteomes" id="UP000705379">
    <property type="component" value="Unassembled WGS sequence"/>
</dbReference>